<protein>
    <submittedName>
        <fullName evidence="2">Uncharacterized protein</fullName>
    </submittedName>
</protein>
<feature type="region of interest" description="Disordered" evidence="1">
    <location>
        <begin position="1"/>
        <end position="57"/>
    </location>
</feature>
<reference evidence="2 3" key="1">
    <citation type="submission" date="2021-06" db="EMBL/GenBank/DDBJ databases">
        <title>Caerostris darwini draft genome.</title>
        <authorList>
            <person name="Kono N."/>
            <person name="Arakawa K."/>
        </authorList>
    </citation>
    <scope>NUCLEOTIDE SEQUENCE [LARGE SCALE GENOMIC DNA]</scope>
</reference>
<evidence type="ECO:0000313" key="3">
    <source>
        <dbReference type="Proteomes" id="UP001054837"/>
    </source>
</evidence>
<organism evidence="2 3">
    <name type="scientific">Caerostris darwini</name>
    <dbReference type="NCBI Taxonomy" id="1538125"/>
    <lineage>
        <taxon>Eukaryota</taxon>
        <taxon>Metazoa</taxon>
        <taxon>Ecdysozoa</taxon>
        <taxon>Arthropoda</taxon>
        <taxon>Chelicerata</taxon>
        <taxon>Arachnida</taxon>
        <taxon>Araneae</taxon>
        <taxon>Araneomorphae</taxon>
        <taxon>Entelegynae</taxon>
        <taxon>Araneoidea</taxon>
        <taxon>Araneidae</taxon>
        <taxon>Caerostris</taxon>
    </lineage>
</organism>
<keyword evidence="3" id="KW-1185">Reference proteome</keyword>
<dbReference type="Proteomes" id="UP001054837">
    <property type="component" value="Unassembled WGS sequence"/>
</dbReference>
<comment type="caution">
    <text evidence="2">The sequence shown here is derived from an EMBL/GenBank/DDBJ whole genome shotgun (WGS) entry which is preliminary data.</text>
</comment>
<evidence type="ECO:0000256" key="1">
    <source>
        <dbReference type="SAM" id="MobiDB-lite"/>
    </source>
</evidence>
<feature type="compositionally biased region" description="Polar residues" evidence="1">
    <location>
        <begin position="30"/>
        <end position="40"/>
    </location>
</feature>
<accession>A0AAV4M607</accession>
<proteinExistence type="predicted"/>
<sequence length="69" mass="7386">MLQKSLRGGSVLPLSSSTVEDSLFGRPSSCCGNPHSTQVPPCSKRGANNRDPIVVGDYPRSLSPRACWK</sequence>
<dbReference type="EMBL" id="BPLQ01000026">
    <property type="protein sequence ID" value="GIX66836.1"/>
    <property type="molecule type" value="Genomic_DNA"/>
</dbReference>
<evidence type="ECO:0000313" key="2">
    <source>
        <dbReference type="EMBL" id="GIX66836.1"/>
    </source>
</evidence>
<dbReference type="AlphaFoldDB" id="A0AAV4M607"/>
<gene>
    <name evidence="2" type="ORF">CDAR_546471</name>
</gene>
<name>A0AAV4M607_9ARAC</name>